<evidence type="ECO:0000313" key="2">
    <source>
        <dbReference type="EMBL" id="RKP40402.1"/>
    </source>
</evidence>
<sequence length="387" mass="42858">MSRPPNTSSLFRNICQKPGDQPTIDFSKRIPRRTQVATSPGLPNVEPASPPAAESRPAPPSQPSIKRSPSPVGWGAPTAPESVWDVRLRNAIATSSHPTVVNPRKAKRQPAYVASSLQSSVDDVILNTVQNGGTHVPQHNLAFNDIKQLFLQLWDPFPSINICHIVPYYKEKYGAPVVFPYAKLGQALTNLFGKSLYVTSIESASITRAPIEYPPPENLEQLRRRVLTLTCPPSFKMPVLKEIYTRVYGKVEDVLFLEGEMFSSVEDIINYALDTATKPTEKSKFAYDEAYFEPLLPSEKPRPRTKVEEPNPDPITTSVDLTDLTDTDWLIAFGLDQELDQQCPLGTETSSPPPVLSPPHSVPLTDNEVRAGVIAIYEFIQAQTSRS</sequence>
<name>A0A4Q0A4S3_9FUNG</name>
<feature type="compositionally biased region" description="Polar residues" evidence="1">
    <location>
        <begin position="1"/>
        <end position="11"/>
    </location>
</feature>
<dbReference type="AlphaFoldDB" id="A0A4Q0A4S3"/>
<evidence type="ECO:0000313" key="3">
    <source>
        <dbReference type="Proteomes" id="UP000268162"/>
    </source>
</evidence>
<dbReference type="EMBL" id="ML002210">
    <property type="protein sequence ID" value="RKP40402.1"/>
    <property type="molecule type" value="Genomic_DNA"/>
</dbReference>
<proteinExistence type="predicted"/>
<reference evidence="3" key="1">
    <citation type="journal article" date="2018" name="Nat. Microbiol.">
        <title>Leveraging single-cell genomics to expand the fungal tree of life.</title>
        <authorList>
            <person name="Ahrendt S.R."/>
            <person name="Quandt C.A."/>
            <person name="Ciobanu D."/>
            <person name="Clum A."/>
            <person name="Salamov A."/>
            <person name="Andreopoulos B."/>
            <person name="Cheng J.F."/>
            <person name="Woyke T."/>
            <person name="Pelin A."/>
            <person name="Henrissat B."/>
            <person name="Reynolds N.K."/>
            <person name="Benny G.L."/>
            <person name="Smith M.E."/>
            <person name="James T.Y."/>
            <person name="Grigoriev I.V."/>
        </authorList>
    </citation>
    <scope>NUCLEOTIDE SEQUENCE [LARGE SCALE GENOMIC DNA]</scope>
    <source>
        <strain evidence="3">RSA 468</strain>
    </source>
</reference>
<feature type="region of interest" description="Disordered" evidence="1">
    <location>
        <begin position="1"/>
        <end position="76"/>
    </location>
</feature>
<organism evidence="2 3">
    <name type="scientific">Dimargaris cristalligena</name>
    <dbReference type="NCBI Taxonomy" id="215637"/>
    <lineage>
        <taxon>Eukaryota</taxon>
        <taxon>Fungi</taxon>
        <taxon>Fungi incertae sedis</taxon>
        <taxon>Zoopagomycota</taxon>
        <taxon>Kickxellomycotina</taxon>
        <taxon>Dimargaritomycetes</taxon>
        <taxon>Dimargaritales</taxon>
        <taxon>Dimargaritaceae</taxon>
        <taxon>Dimargaris</taxon>
    </lineage>
</organism>
<accession>A0A4Q0A4S3</accession>
<evidence type="ECO:0000256" key="1">
    <source>
        <dbReference type="SAM" id="MobiDB-lite"/>
    </source>
</evidence>
<protein>
    <submittedName>
        <fullName evidence="2">Uncharacterized protein</fullName>
    </submittedName>
</protein>
<gene>
    <name evidence="2" type="ORF">BJ085DRAFT_36952</name>
</gene>
<keyword evidence="3" id="KW-1185">Reference proteome</keyword>
<dbReference type="Proteomes" id="UP000268162">
    <property type="component" value="Unassembled WGS sequence"/>
</dbReference>